<dbReference type="GeneID" id="2912813"/>
<dbReference type="RefSeq" id="XP_503849.3">
    <property type="nucleotide sequence ID" value="XM_503849.3"/>
</dbReference>
<protein>
    <submittedName>
        <fullName evidence="2">Uncharacterized protein</fullName>
    </submittedName>
</protein>
<sequence>MAFLRFTGRQSPARHEDHKYFVSTRPGRPQSVLSDETLVSRTIVSADKVAGRRRKFGDKLRSLLRGDRDKADKAPVASKKSSMTLPKTSPVSSCVPKKAAGRGCCLLPNRQHSTKPASPSPSPACSDGFMFWHDPSDNLTPVTSHESFGSVDLSIEDTDVLEQLAEVPRCSNRISKSTSQSSMASQLTIPNSVSCTSQLSAIAVSAFSDSGSDSGMSDSATCFGAEELDFDVKDAYNLGDWGLPRGLTDGYSDSEDEDDLLDDIVDSVESVYAPVSAKTVGYTFCLAIWGKPEVRSKFLALQDRVNKNKEKEMPVHEPVTLAMFW</sequence>
<feature type="compositionally biased region" description="Polar residues" evidence="1">
    <location>
        <begin position="79"/>
        <end position="92"/>
    </location>
</feature>
<proteinExistence type="predicted"/>
<organism evidence="2 3">
    <name type="scientific">Yarrowia lipolytica</name>
    <name type="common">Candida lipolytica</name>
    <dbReference type="NCBI Taxonomy" id="4952"/>
    <lineage>
        <taxon>Eukaryota</taxon>
        <taxon>Fungi</taxon>
        <taxon>Dikarya</taxon>
        <taxon>Ascomycota</taxon>
        <taxon>Saccharomycotina</taxon>
        <taxon>Dipodascomycetes</taxon>
        <taxon>Dipodascales</taxon>
        <taxon>Dipodascales incertae sedis</taxon>
        <taxon>Yarrowia</taxon>
    </lineage>
</organism>
<feature type="region of interest" description="Disordered" evidence="1">
    <location>
        <begin position="66"/>
        <end position="94"/>
    </location>
</feature>
<dbReference type="AlphaFoldDB" id="A0A1D8NI36"/>
<gene>
    <name evidence="2" type="ORF">YALI1_E14967g</name>
</gene>
<name>A0A1D8NI36_YARLL</name>
<dbReference type="EMBL" id="CP017557">
    <property type="protein sequence ID" value="AOW05309.1"/>
    <property type="molecule type" value="Genomic_DNA"/>
</dbReference>
<dbReference type="KEGG" id="yli:2912813"/>
<dbReference type="VEuPathDB" id="FungiDB:YALI1_E14967g"/>
<dbReference type="VEuPathDB" id="FungiDB:YALI0_E12111g"/>
<evidence type="ECO:0000313" key="2">
    <source>
        <dbReference type="EMBL" id="AOW05309.1"/>
    </source>
</evidence>
<accession>A0A1D8NI36</accession>
<evidence type="ECO:0000256" key="1">
    <source>
        <dbReference type="SAM" id="MobiDB-lite"/>
    </source>
</evidence>
<evidence type="ECO:0000313" key="3">
    <source>
        <dbReference type="Proteomes" id="UP000182444"/>
    </source>
</evidence>
<reference evidence="2 3" key="1">
    <citation type="journal article" date="2016" name="PLoS ONE">
        <title>Sequence Assembly of Yarrowia lipolytica Strain W29/CLIB89 Shows Transposable Element Diversity.</title>
        <authorList>
            <person name="Magnan C."/>
            <person name="Yu J."/>
            <person name="Chang I."/>
            <person name="Jahn E."/>
            <person name="Kanomata Y."/>
            <person name="Wu J."/>
            <person name="Zeller M."/>
            <person name="Oakes M."/>
            <person name="Baldi P."/>
            <person name="Sandmeyer S."/>
        </authorList>
    </citation>
    <scope>NUCLEOTIDE SEQUENCE [LARGE SCALE GENOMIC DNA]</scope>
    <source>
        <strain evidence="3">CLIB89(W29)</strain>
    </source>
</reference>
<dbReference type="Proteomes" id="UP000182444">
    <property type="component" value="Chromosome 1E"/>
</dbReference>